<proteinExistence type="inferred from homology"/>
<dbReference type="EC" id="2.8.2.-" evidence="9"/>
<keyword evidence="9" id="KW-0119">Carbohydrate metabolism</keyword>
<keyword evidence="5" id="KW-1133">Transmembrane helix</keyword>
<evidence type="ECO:0000313" key="11">
    <source>
        <dbReference type="Proteomes" id="UP000326759"/>
    </source>
</evidence>
<evidence type="ECO:0000256" key="8">
    <source>
        <dbReference type="ARBA" id="ARBA00023180"/>
    </source>
</evidence>
<keyword evidence="4" id="KW-0812">Transmembrane</keyword>
<protein>
    <recommendedName>
        <fullName evidence="9">Carbohydrate sulfotransferase</fullName>
        <ecNumber evidence="9">2.8.2.-</ecNumber>
    </recommendedName>
</protein>
<keyword evidence="9" id="KW-0735">Signal-anchor</keyword>
<dbReference type="PANTHER" id="PTHR12137">
    <property type="entry name" value="CARBOHYDRATE SULFOTRANSFERASE"/>
    <property type="match status" value="1"/>
</dbReference>
<dbReference type="Pfam" id="PF03567">
    <property type="entry name" value="Sulfotransfer_2"/>
    <property type="match status" value="1"/>
</dbReference>
<dbReference type="GO" id="GO:0008146">
    <property type="term" value="F:sulfotransferase activity"/>
    <property type="evidence" value="ECO:0007669"/>
    <property type="project" value="InterPro"/>
</dbReference>
<dbReference type="InterPro" id="IPR018011">
    <property type="entry name" value="Carb_sulfotrans_8-10"/>
</dbReference>
<organism evidence="10 11">
    <name type="scientific">Armadillidium nasatum</name>
    <dbReference type="NCBI Taxonomy" id="96803"/>
    <lineage>
        <taxon>Eukaryota</taxon>
        <taxon>Metazoa</taxon>
        <taxon>Ecdysozoa</taxon>
        <taxon>Arthropoda</taxon>
        <taxon>Crustacea</taxon>
        <taxon>Multicrustacea</taxon>
        <taxon>Malacostraca</taxon>
        <taxon>Eumalacostraca</taxon>
        <taxon>Peracarida</taxon>
        <taxon>Isopoda</taxon>
        <taxon>Oniscidea</taxon>
        <taxon>Crinocheta</taxon>
        <taxon>Armadillidiidae</taxon>
        <taxon>Armadillidium</taxon>
    </lineage>
</organism>
<gene>
    <name evidence="10" type="primary">chst11</name>
    <name evidence="10" type="ORF">Anas_13376</name>
</gene>
<keyword evidence="7" id="KW-0472">Membrane</keyword>
<dbReference type="Proteomes" id="UP000326759">
    <property type="component" value="Unassembled WGS sequence"/>
</dbReference>
<evidence type="ECO:0000256" key="4">
    <source>
        <dbReference type="ARBA" id="ARBA00022692"/>
    </source>
</evidence>
<keyword evidence="11" id="KW-1185">Reference proteome</keyword>
<accession>A0A5N5T673</accession>
<dbReference type="OrthoDB" id="2019940at2759"/>
<name>A0A5N5T673_9CRUS</name>
<reference evidence="10 11" key="1">
    <citation type="journal article" date="2019" name="PLoS Biol.">
        <title>Sex chromosomes control vertical transmission of feminizing Wolbachia symbionts in an isopod.</title>
        <authorList>
            <person name="Becking T."/>
            <person name="Chebbi M.A."/>
            <person name="Giraud I."/>
            <person name="Moumen B."/>
            <person name="Laverre T."/>
            <person name="Caubet Y."/>
            <person name="Peccoud J."/>
            <person name="Gilbert C."/>
            <person name="Cordaux R."/>
        </authorList>
    </citation>
    <scope>NUCLEOTIDE SEQUENCE [LARGE SCALE GENOMIC DNA]</scope>
    <source>
        <strain evidence="10">ANa2</strain>
        <tissue evidence="10">Whole body excluding digestive tract and cuticle</tissue>
    </source>
</reference>
<evidence type="ECO:0000256" key="2">
    <source>
        <dbReference type="ARBA" id="ARBA00006339"/>
    </source>
</evidence>
<evidence type="ECO:0000256" key="5">
    <source>
        <dbReference type="ARBA" id="ARBA00022989"/>
    </source>
</evidence>
<evidence type="ECO:0000256" key="1">
    <source>
        <dbReference type="ARBA" id="ARBA00004323"/>
    </source>
</evidence>
<evidence type="ECO:0000256" key="6">
    <source>
        <dbReference type="ARBA" id="ARBA00023034"/>
    </source>
</evidence>
<dbReference type="EMBL" id="SEYY01008617">
    <property type="protein sequence ID" value="KAB7502086.1"/>
    <property type="molecule type" value="Genomic_DNA"/>
</dbReference>
<keyword evidence="8 9" id="KW-0325">Glycoprotein</keyword>
<dbReference type="InterPro" id="IPR005331">
    <property type="entry name" value="Sulfotransferase"/>
</dbReference>
<sequence length="92" mass="11046">MMDVVFKKVQHKTGPQETKDTVKFMLVRHPFERLISAYRDKFENATQKYFYKLYGEKMVQKFREIPQNMGSYKCKNEVNKILDAKISYLITL</sequence>
<dbReference type="AlphaFoldDB" id="A0A5N5T673"/>
<keyword evidence="3 9" id="KW-0808">Transferase</keyword>
<comment type="caution">
    <text evidence="10">The sequence shown here is derived from an EMBL/GenBank/DDBJ whole genome shotgun (WGS) entry which is preliminary data.</text>
</comment>
<keyword evidence="6 9" id="KW-0333">Golgi apparatus</keyword>
<evidence type="ECO:0000256" key="9">
    <source>
        <dbReference type="RuleBase" id="RU364020"/>
    </source>
</evidence>
<dbReference type="GO" id="GO:0016051">
    <property type="term" value="P:carbohydrate biosynthetic process"/>
    <property type="evidence" value="ECO:0007669"/>
    <property type="project" value="InterPro"/>
</dbReference>
<comment type="subcellular location">
    <subcellularLocation>
        <location evidence="1 9">Golgi apparatus membrane</location>
        <topology evidence="1 9">Single-pass type II membrane protein</topology>
    </subcellularLocation>
</comment>
<evidence type="ECO:0000313" key="10">
    <source>
        <dbReference type="EMBL" id="KAB7502086.1"/>
    </source>
</evidence>
<evidence type="ECO:0000256" key="7">
    <source>
        <dbReference type="ARBA" id="ARBA00023136"/>
    </source>
</evidence>
<dbReference type="PANTHER" id="PTHR12137:SF54">
    <property type="entry name" value="CARBOHYDRATE SULFOTRANSFERASE"/>
    <property type="match status" value="1"/>
</dbReference>
<evidence type="ECO:0000256" key="3">
    <source>
        <dbReference type="ARBA" id="ARBA00022679"/>
    </source>
</evidence>
<comment type="similarity">
    <text evidence="2 9">Belongs to the sulfotransferase 2 family.</text>
</comment>
<dbReference type="GO" id="GO:0000139">
    <property type="term" value="C:Golgi membrane"/>
    <property type="evidence" value="ECO:0007669"/>
    <property type="project" value="UniProtKB-SubCell"/>
</dbReference>